<dbReference type="PANTHER" id="PTHR14969">
    <property type="entry name" value="SPHINGOSINE-1-PHOSPHATE PHOSPHOHYDROLASE"/>
    <property type="match status" value="1"/>
</dbReference>
<keyword evidence="5" id="KW-1185">Reference proteome</keyword>
<comment type="caution">
    <text evidence="4">The sequence shown here is derived from an EMBL/GenBank/DDBJ whole genome shotgun (WGS) entry which is preliminary data.</text>
</comment>
<keyword evidence="2" id="KW-0812">Transmembrane</keyword>
<reference evidence="4" key="1">
    <citation type="submission" date="2021-11" db="EMBL/GenBank/DDBJ databases">
        <title>Streptomyces corallinus and Kineosporia corallina sp. nov., two new coral-derived marine actinobacteria.</title>
        <authorList>
            <person name="Buangrab K."/>
            <person name="Sutthacheep M."/>
            <person name="Yeemin T."/>
            <person name="Harunari E."/>
            <person name="Igarashi Y."/>
            <person name="Sripreechasak P."/>
            <person name="Kanchanasin P."/>
            <person name="Tanasupawat S."/>
            <person name="Phongsopitanun W."/>
        </authorList>
    </citation>
    <scope>NUCLEOTIDE SEQUENCE</scope>
    <source>
        <strain evidence="4">JCM 31032</strain>
    </source>
</reference>
<dbReference type="Gene3D" id="1.20.144.10">
    <property type="entry name" value="Phosphatidic acid phosphatase type 2/haloperoxidase"/>
    <property type="match status" value="1"/>
</dbReference>
<feature type="region of interest" description="Disordered" evidence="1">
    <location>
        <begin position="1"/>
        <end position="42"/>
    </location>
</feature>
<evidence type="ECO:0000259" key="3">
    <source>
        <dbReference type="SMART" id="SM00014"/>
    </source>
</evidence>
<feature type="transmembrane region" description="Helical" evidence="2">
    <location>
        <begin position="168"/>
        <end position="195"/>
    </location>
</feature>
<evidence type="ECO:0000313" key="5">
    <source>
        <dbReference type="Proteomes" id="UP001138997"/>
    </source>
</evidence>
<feature type="transmembrane region" description="Helical" evidence="2">
    <location>
        <begin position="240"/>
        <end position="265"/>
    </location>
</feature>
<evidence type="ECO:0000313" key="4">
    <source>
        <dbReference type="EMBL" id="MCD5314164.1"/>
    </source>
</evidence>
<dbReference type="AlphaFoldDB" id="A0A9X1NIF3"/>
<organism evidence="4 5">
    <name type="scientific">Kineosporia babensis</name>
    <dbReference type="NCBI Taxonomy" id="499548"/>
    <lineage>
        <taxon>Bacteria</taxon>
        <taxon>Bacillati</taxon>
        <taxon>Actinomycetota</taxon>
        <taxon>Actinomycetes</taxon>
        <taxon>Kineosporiales</taxon>
        <taxon>Kineosporiaceae</taxon>
        <taxon>Kineosporia</taxon>
    </lineage>
</organism>
<evidence type="ECO:0000256" key="2">
    <source>
        <dbReference type="SAM" id="Phobius"/>
    </source>
</evidence>
<feature type="transmembrane region" description="Helical" evidence="2">
    <location>
        <begin position="135"/>
        <end position="156"/>
    </location>
</feature>
<dbReference type="RefSeq" id="WP_231446455.1">
    <property type="nucleotide sequence ID" value="NZ_JAJOMB010000015.1"/>
</dbReference>
<protein>
    <submittedName>
        <fullName evidence="4">Phosphatase PAP2 family protein</fullName>
    </submittedName>
</protein>
<evidence type="ECO:0000256" key="1">
    <source>
        <dbReference type="SAM" id="MobiDB-lite"/>
    </source>
</evidence>
<dbReference type="InterPro" id="IPR036938">
    <property type="entry name" value="PAP2/HPO_sf"/>
</dbReference>
<name>A0A9X1NIF3_9ACTN</name>
<keyword evidence="2" id="KW-0472">Membrane</keyword>
<feature type="domain" description="Phosphatidic acid phosphatase type 2/haloperoxidase" evidence="3">
    <location>
        <begin position="136"/>
        <end position="262"/>
    </location>
</feature>
<accession>A0A9X1NIF3</accession>
<keyword evidence="2" id="KW-1133">Transmembrane helix</keyword>
<dbReference type="EMBL" id="JAJOMB010000015">
    <property type="protein sequence ID" value="MCD5314164.1"/>
    <property type="molecule type" value="Genomic_DNA"/>
</dbReference>
<proteinExistence type="predicted"/>
<dbReference type="SUPFAM" id="SSF48317">
    <property type="entry name" value="Acid phosphatase/Vanadium-dependent haloperoxidase"/>
    <property type="match status" value="1"/>
</dbReference>
<gene>
    <name evidence="4" type="ORF">LR394_24955</name>
</gene>
<dbReference type="Pfam" id="PF01569">
    <property type="entry name" value="PAP2"/>
    <property type="match status" value="1"/>
</dbReference>
<feature type="transmembrane region" description="Helical" evidence="2">
    <location>
        <begin position="48"/>
        <end position="73"/>
    </location>
</feature>
<dbReference type="CDD" id="cd03392">
    <property type="entry name" value="PAP2_like_2"/>
    <property type="match status" value="1"/>
</dbReference>
<feature type="transmembrane region" description="Helical" evidence="2">
    <location>
        <begin position="215"/>
        <end position="234"/>
    </location>
</feature>
<sequence length="282" mass="30068">MTSNSQDDDHHGQMSPARNPHPAGLPAEPASQPDDLAGDDPSDHEGRLVLAGVLLFLGTALLGGFVLVMVLVATGLPGVPEIDNEVATGLHGYVVDRSWLEHTLKVLGHATEPFVLRAVFLIPAFILWRHGARRAVAWMVATLAVGGVLNALIKLLVDRARPDLPEPIYLAAGASFPSGHTTNAVLFAGIVVVLLDPSLRHHLRLPADGHALHRLGARIALWAGAFGFVLLVALDRLGLGVHYLTDVVGGFAFGLSILMITLVAFSRSSTLKLWPRKQVPTN</sequence>
<feature type="transmembrane region" description="Helical" evidence="2">
    <location>
        <begin position="106"/>
        <end position="128"/>
    </location>
</feature>
<dbReference type="PANTHER" id="PTHR14969:SF13">
    <property type="entry name" value="AT30094P"/>
    <property type="match status" value="1"/>
</dbReference>
<dbReference type="SMART" id="SM00014">
    <property type="entry name" value="acidPPc"/>
    <property type="match status" value="1"/>
</dbReference>
<dbReference type="InterPro" id="IPR000326">
    <property type="entry name" value="PAP2/HPO"/>
</dbReference>
<dbReference type="Proteomes" id="UP001138997">
    <property type="component" value="Unassembled WGS sequence"/>
</dbReference>